<gene>
    <name evidence="1" type="ORF">FSB_LOCUS11415</name>
</gene>
<dbReference type="SUPFAM" id="SSF56219">
    <property type="entry name" value="DNase I-like"/>
    <property type="match status" value="1"/>
</dbReference>
<protein>
    <recommendedName>
        <fullName evidence="2">Endonuclease/exonuclease/phosphatase domain-containing protein</fullName>
    </recommendedName>
</protein>
<dbReference type="PANTHER" id="PTHR33710">
    <property type="entry name" value="BNAC02G09200D PROTEIN"/>
    <property type="match status" value="1"/>
</dbReference>
<accession>A0A2N9F8N3</accession>
<name>A0A2N9F8N3_FAGSY</name>
<dbReference type="Gene3D" id="3.60.10.10">
    <property type="entry name" value="Endonuclease/exonuclease/phosphatase"/>
    <property type="match status" value="1"/>
</dbReference>
<evidence type="ECO:0008006" key="2">
    <source>
        <dbReference type="Google" id="ProtNLM"/>
    </source>
</evidence>
<evidence type="ECO:0000313" key="1">
    <source>
        <dbReference type="EMBL" id="SPC83533.1"/>
    </source>
</evidence>
<organism evidence="1">
    <name type="scientific">Fagus sylvatica</name>
    <name type="common">Beechnut</name>
    <dbReference type="NCBI Taxonomy" id="28930"/>
    <lineage>
        <taxon>Eukaryota</taxon>
        <taxon>Viridiplantae</taxon>
        <taxon>Streptophyta</taxon>
        <taxon>Embryophyta</taxon>
        <taxon>Tracheophyta</taxon>
        <taxon>Spermatophyta</taxon>
        <taxon>Magnoliopsida</taxon>
        <taxon>eudicotyledons</taxon>
        <taxon>Gunneridae</taxon>
        <taxon>Pentapetalae</taxon>
        <taxon>rosids</taxon>
        <taxon>fabids</taxon>
        <taxon>Fagales</taxon>
        <taxon>Fagaceae</taxon>
        <taxon>Fagus</taxon>
    </lineage>
</organism>
<reference evidence="1" key="1">
    <citation type="submission" date="2018-02" db="EMBL/GenBank/DDBJ databases">
        <authorList>
            <person name="Cohen D.B."/>
            <person name="Kent A.D."/>
        </authorList>
    </citation>
    <scope>NUCLEOTIDE SEQUENCE</scope>
</reference>
<dbReference type="InterPro" id="IPR036691">
    <property type="entry name" value="Endo/exonu/phosph_ase_sf"/>
</dbReference>
<proteinExistence type="predicted"/>
<sequence length="221" mass="25238">MDLQVVKSLWGSPYSDWVALDAVNTAGGVLLMWDKRMVEKVEVVMGKFSVSCLWKGLVDGFDWACSGIYGPHSDIERMELWNELSMVRNRWASPWSAIGDFNVIRVPSERQGQYTWCNGSSPPSMSRLDRALISSDWEEHFPDVLLKLLPRPISDHHPIMVETGGMAQGKSSFKFENMWLKEADFVGRVQGWWGNYVFWKGTKEAFSITLGSLIQQGYYWG</sequence>
<dbReference type="PANTHER" id="PTHR33710:SF64">
    <property type="entry name" value="ENDONUCLEASE_EXONUCLEASE_PHOSPHATASE DOMAIN-CONTAINING PROTEIN"/>
    <property type="match status" value="1"/>
</dbReference>
<dbReference type="EMBL" id="OIVN01000653">
    <property type="protein sequence ID" value="SPC83533.1"/>
    <property type="molecule type" value="Genomic_DNA"/>
</dbReference>
<dbReference type="AlphaFoldDB" id="A0A2N9F8N3"/>